<dbReference type="PIRSF" id="PIRSF017388">
    <property type="entry name" value="Esterase_lipase"/>
    <property type="match status" value="1"/>
</dbReference>
<dbReference type="Pfam" id="PF12146">
    <property type="entry name" value="Hydrolase_4"/>
    <property type="match status" value="1"/>
</dbReference>
<dbReference type="OrthoDB" id="8612291at2"/>
<evidence type="ECO:0000313" key="4">
    <source>
        <dbReference type="Proteomes" id="UP000054870"/>
    </source>
</evidence>
<evidence type="ECO:0000256" key="1">
    <source>
        <dbReference type="SAM" id="Phobius"/>
    </source>
</evidence>
<dbReference type="RefSeq" id="WP_061126220.1">
    <property type="nucleotide sequence ID" value="NZ_FCOF02000022.1"/>
</dbReference>
<sequence length="255" mass="29253">MKQPEKRRTVALLIHGLGGTVHDLGILRKSLNQIGIDTHALSLPGHGSSPEDLIMARAEQWISVATREYDMLARTYETVHLIGMCMGALLALIVAERRPRDGKLVLLAAPVFLDGWSMPFYRRLRYFLYLIPCLARRMRVTEQDPYGIKNALTRSLIKARFQRGDAFHYRWVPLACIRQVDRLRYKVWRVARHIRHPTLVINSREDEVTSVKSASFLVDAIPTSRCLIVENSYHMLCIDNDRKQIAETMTAFLGN</sequence>
<comment type="caution">
    <text evidence="3">The sequence shown here is derived from an EMBL/GenBank/DDBJ whole genome shotgun (WGS) entry which is preliminary data.</text>
</comment>
<dbReference type="InterPro" id="IPR022742">
    <property type="entry name" value="Hydrolase_4"/>
</dbReference>
<proteinExistence type="predicted"/>
<dbReference type="InterPro" id="IPR012354">
    <property type="entry name" value="Esterase_lipase"/>
</dbReference>
<protein>
    <submittedName>
        <fullName evidence="3">Alpha/beta hydrolase family protein</fullName>
    </submittedName>
</protein>
<gene>
    <name evidence="3" type="ORF">AWB75_04451</name>
</gene>
<dbReference type="GO" id="GO:0052689">
    <property type="term" value="F:carboxylic ester hydrolase activity"/>
    <property type="evidence" value="ECO:0007669"/>
    <property type="project" value="InterPro"/>
</dbReference>
<dbReference type="PANTHER" id="PTHR43798">
    <property type="entry name" value="MONOACYLGLYCEROL LIPASE"/>
    <property type="match status" value="1"/>
</dbReference>
<name>A0A158C3L6_9BURK</name>
<reference evidence="3" key="1">
    <citation type="submission" date="2016-01" db="EMBL/GenBank/DDBJ databases">
        <authorList>
            <person name="Peeters C."/>
        </authorList>
    </citation>
    <scope>NUCLEOTIDE SEQUENCE [LARGE SCALE GENOMIC DNA]</scope>
    <source>
        <strain evidence="3">LMG 29318</strain>
    </source>
</reference>
<keyword evidence="1" id="KW-1133">Transmembrane helix</keyword>
<dbReference type="InterPro" id="IPR029058">
    <property type="entry name" value="AB_hydrolase_fold"/>
</dbReference>
<dbReference type="Proteomes" id="UP000054870">
    <property type="component" value="Unassembled WGS sequence"/>
</dbReference>
<feature type="domain" description="Serine aminopeptidase S33" evidence="2">
    <location>
        <begin position="7"/>
        <end position="240"/>
    </location>
</feature>
<dbReference type="AlphaFoldDB" id="A0A158C3L6"/>
<feature type="transmembrane region" description="Helical" evidence="1">
    <location>
        <begin position="78"/>
        <end position="95"/>
    </location>
</feature>
<accession>A0A158C3L6</accession>
<evidence type="ECO:0000259" key="2">
    <source>
        <dbReference type="Pfam" id="PF12146"/>
    </source>
</evidence>
<dbReference type="InterPro" id="IPR050266">
    <property type="entry name" value="AB_hydrolase_sf"/>
</dbReference>
<dbReference type="GO" id="GO:0016020">
    <property type="term" value="C:membrane"/>
    <property type="evidence" value="ECO:0007669"/>
    <property type="project" value="TreeGrafter"/>
</dbReference>
<organism evidence="3 4">
    <name type="scientific">Caballeronia catudaia</name>
    <dbReference type="NCBI Taxonomy" id="1777136"/>
    <lineage>
        <taxon>Bacteria</taxon>
        <taxon>Pseudomonadati</taxon>
        <taxon>Pseudomonadota</taxon>
        <taxon>Betaproteobacteria</taxon>
        <taxon>Burkholderiales</taxon>
        <taxon>Burkholderiaceae</taxon>
        <taxon>Caballeronia</taxon>
    </lineage>
</organism>
<evidence type="ECO:0000313" key="3">
    <source>
        <dbReference type="EMBL" id="SAK76939.1"/>
    </source>
</evidence>
<keyword evidence="4" id="KW-1185">Reference proteome</keyword>
<keyword evidence="3" id="KW-0378">Hydrolase</keyword>
<keyword evidence="1" id="KW-0472">Membrane</keyword>
<keyword evidence="1" id="KW-0812">Transmembrane</keyword>
<dbReference type="SUPFAM" id="SSF53474">
    <property type="entry name" value="alpha/beta-Hydrolases"/>
    <property type="match status" value="1"/>
</dbReference>
<dbReference type="Gene3D" id="3.40.50.1820">
    <property type="entry name" value="alpha/beta hydrolase"/>
    <property type="match status" value="1"/>
</dbReference>
<dbReference type="EMBL" id="FCOF02000022">
    <property type="protein sequence ID" value="SAK76939.1"/>
    <property type="molecule type" value="Genomic_DNA"/>
</dbReference>
<dbReference type="PANTHER" id="PTHR43798:SF33">
    <property type="entry name" value="HYDROLASE, PUTATIVE (AFU_ORTHOLOGUE AFUA_2G14860)-RELATED"/>
    <property type="match status" value="1"/>
</dbReference>